<organism evidence="1 2">
    <name type="scientific">Streblomastix strix</name>
    <dbReference type="NCBI Taxonomy" id="222440"/>
    <lineage>
        <taxon>Eukaryota</taxon>
        <taxon>Metamonada</taxon>
        <taxon>Preaxostyla</taxon>
        <taxon>Oxymonadida</taxon>
        <taxon>Streblomastigidae</taxon>
        <taxon>Streblomastix</taxon>
    </lineage>
</organism>
<dbReference type="EMBL" id="SNRW01025502">
    <property type="protein sequence ID" value="KAA6361473.1"/>
    <property type="molecule type" value="Genomic_DNA"/>
</dbReference>
<comment type="caution">
    <text evidence="1">The sequence shown here is derived from an EMBL/GenBank/DDBJ whole genome shotgun (WGS) entry which is preliminary data.</text>
</comment>
<protein>
    <submittedName>
        <fullName evidence="1">Uncharacterized protein</fullName>
    </submittedName>
</protein>
<gene>
    <name evidence="1" type="ORF">EZS28_043001</name>
</gene>
<evidence type="ECO:0000313" key="2">
    <source>
        <dbReference type="Proteomes" id="UP000324800"/>
    </source>
</evidence>
<dbReference type="AlphaFoldDB" id="A0A5J4TU97"/>
<name>A0A5J4TU97_9EUKA</name>
<sequence length="170" mass="19507">MVTVALSGLSTQGDNSVMKEIFIAICQAWEIIPTLDLSATEENKLVDRFVAIGEEEEGAEWLNVFWRQWKEEIFWMHPPIPKIGKALIAWERFKPKSIMITPWRLGQVRFTHLLTGSSRYFILGENSLILNPGKEMMKKKDMLPPGKIAAFLMGQESNRSESNLKIVWTI</sequence>
<evidence type="ECO:0000313" key="1">
    <source>
        <dbReference type="EMBL" id="KAA6361473.1"/>
    </source>
</evidence>
<reference evidence="1 2" key="1">
    <citation type="submission" date="2019-03" db="EMBL/GenBank/DDBJ databases">
        <title>Single cell metagenomics reveals metabolic interactions within the superorganism composed of flagellate Streblomastix strix and complex community of Bacteroidetes bacteria on its surface.</title>
        <authorList>
            <person name="Treitli S.C."/>
            <person name="Kolisko M."/>
            <person name="Husnik F."/>
            <person name="Keeling P."/>
            <person name="Hampl V."/>
        </authorList>
    </citation>
    <scope>NUCLEOTIDE SEQUENCE [LARGE SCALE GENOMIC DNA]</scope>
    <source>
        <strain evidence="1">ST1C</strain>
    </source>
</reference>
<dbReference type="Proteomes" id="UP000324800">
    <property type="component" value="Unassembled WGS sequence"/>
</dbReference>
<accession>A0A5J4TU97</accession>
<proteinExistence type="predicted"/>